<gene>
    <name evidence="10" type="primary">PARPA_08618.1 scaffold 33405</name>
</gene>
<name>A0A0B7N7T2_9FUNG</name>
<dbReference type="Pfam" id="PF00443">
    <property type="entry name" value="UCH"/>
    <property type="match status" value="1"/>
</dbReference>
<dbReference type="PANTHER" id="PTHR24006:SF888">
    <property type="entry name" value="UBIQUITIN CARBOXYL-TERMINAL HYDROLASE 30"/>
    <property type="match status" value="1"/>
</dbReference>
<dbReference type="InterPro" id="IPR018200">
    <property type="entry name" value="USP_CS"/>
</dbReference>
<evidence type="ECO:0000256" key="2">
    <source>
        <dbReference type="ARBA" id="ARBA00009085"/>
    </source>
</evidence>
<keyword evidence="6" id="KW-0378">Hydrolase</keyword>
<dbReference type="OrthoDB" id="2020758at2759"/>
<proteinExistence type="inferred from homology"/>
<accession>A0A0B7N7T2</accession>
<keyword evidence="8" id="KW-0812">Transmembrane</keyword>
<comment type="similarity">
    <text evidence="2">Belongs to the peptidase C19 family.</text>
</comment>
<evidence type="ECO:0000313" key="11">
    <source>
        <dbReference type="Proteomes" id="UP000054107"/>
    </source>
</evidence>
<dbReference type="InterPro" id="IPR050164">
    <property type="entry name" value="Peptidase_C19"/>
</dbReference>
<dbReference type="PROSITE" id="PS00972">
    <property type="entry name" value="USP_1"/>
    <property type="match status" value="1"/>
</dbReference>
<evidence type="ECO:0000256" key="3">
    <source>
        <dbReference type="ARBA" id="ARBA00012759"/>
    </source>
</evidence>
<dbReference type="GO" id="GO:0005634">
    <property type="term" value="C:nucleus"/>
    <property type="evidence" value="ECO:0007669"/>
    <property type="project" value="TreeGrafter"/>
</dbReference>
<keyword evidence="8" id="KW-0472">Membrane</keyword>
<dbReference type="PROSITE" id="PS50235">
    <property type="entry name" value="USP_3"/>
    <property type="match status" value="1"/>
</dbReference>
<dbReference type="AlphaFoldDB" id="A0A0B7N7T2"/>
<dbReference type="GO" id="GO:0016579">
    <property type="term" value="P:protein deubiquitination"/>
    <property type="evidence" value="ECO:0007669"/>
    <property type="project" value="InterPro"/>
</dbReference>
<dbReference type="SUPFAM" id="SSF54001">
    <property type="entry name" value="Cysteine proteinases"/>
    <property type="match status" value="1"/>
</dbReference>
<dbReference type="EMBL" id="LN731212">
    <property type="protein sequence ID" value="CEP14438.1"/>
    <property type="molecule type" value="Genomic_DNA"/>
</dbReference>
<reference evidence="10 11" key="1">
    <citation type="submission" date="2014-09" db="EMBL/GenBank/DDBJ databases">
        <authorList>
            <person name="Ellenberger Sabrina"/>
        </authorList>
    </citation>
    <scope>NUCLEOTIDE SEQUENCE [LARGE SCALE GENOMIC DNA]</scope>
    <source>
        <strain evidence="10 11">CBS 412.66</strain>
    </source>
</reference>
<evidence type="ECO:0000256" key="8">
    <source>
        <dbReference type="SAM" id="Phobius"/>
    </source>
</evidence>
<evidence type="ECO:0000256" key="5">
    <source>
        <dbReference type="ARBA" id="ARBA00022786"/>
    </source>
</evidence>
<dbReference type="Proteomes" id="UP000054107">
    <property type="component" value="Unassembled WGS sequence"/>
</dbReference>
<feature type="domain" description="USP" evidence="9">
    <location>
        <begin position="116"/>
        <end position="511"/>
    </location>
</feature>
<dbReference type="InterPro" id="IPR038765">
    <property type="entry name" value="Papain-like_cys_pep_sf"/>
</dbReference>
<keyword evidence="8" id="KW-1133">Transmembrane helix</keyword>
<dbReference type="EC" id="3.4.19.12" evidence="3"/>
<protein>
    <recommendedName>
        <fullName evidence="3">ubiquitinyl hydrolase 1</fullName>
        <ecNumber evidence="3">3.4.19.12</ecNumber>
    </recommendedName>
</protein>
<dbReference type="STRING" id="35722.A0A0B7N7T2"/>
<dbReference type="InterPro" id="IPR028889">
    <property type="entry name" value="USP"/>
</dbReference>
<keyword evidence="11" id="KW-1185">Reference proteome</keyword>
<evidence type="ECO:0000313" key="10">
    <source>
        <dbReference type="EMBL" id="CEP14438.1"/>
    </source>
</evidence>
<organism evidence="10 11">
    <name type="scientific">Parasitella parasitica</name>
    <dbReference type="NCBI Taxonomy" id="35722"/>
    <lineage>
        <taxon>Eukaryota</taxon>
        <taxon>Fungi</taxon>
        <taxon>Fungi incertae sedis</taxon>
        <taxon>Mucoromycota</taxon>
        <taxon>Mucoromycotina</taxon>
        <taxon>Mucoromycetes</taxon>
        <taxon>Mucorales</taxon>
        <taxon>Mucorineae</taxon>
        <taxon>Mucoraceae</taxon>
        <taxon>Parasitella</taxon>
    </lineage>
</organism>
<dbReference type="GO" id="GO:0005829">
    <property type="term" value="C:cytosol"/>
    <property type="evidence" value="ECO:0007669"/>
    <property type="project" value="TreeGrafter"/>
</dbReference>
<dbReference type="InterPro" id="IPR001394">
    <property type="entry name" value="Peptidase_C19_UCH"/>
</dbReference>
<evidence type="ECO:0000256" key="4">
    <source>
        <dbReference type="ARBA" id="ARBA00022670"/>
    </source>
</evidence>
<dbReference type="CDD" id="cd02662">
    <property type="entry name" value="Peptidase_C19F"/>
    <property type="match status" value="1"/>
</dbReference>
<dbReference type="GO" id="GO:0006508">
    <property type="term" value="P:proteolysis"/>
    <property type="evidence" value="ECO:0007669"/>
    <property type="project" value="UniProtKB-KW"/>
</dbReference>
<dbReference type="GO" id="GO:0004843">
    <property type="term" value="F:cysteine-type deubiquitinase activity"/>
    <property type="evidence" value="ECO:0007669"/>
    <property type="project" value="UniProtKB-EC"/>
</dbReference>
<keyword evidence="5" id="KW-0833">Ubl conjugation pathway</keyword>
<evidence type="ECO:0000259" key="9">
    <source>
        <dbReference type="PROSITE" id="PS50235"/>
    </source>
</evidence>
<sequence>MTLLLKALYYTIKHISTIVTFCLFLIGSALFFLPVYHLLFSIVDKENLKRFSYTCLHRLGLLDVISLCDTAVENSSSFYYSTSALSSVDDNVTYELNLPIDTQVCLLPEHSSAMVAGLVNTGNSCFLNSVLQSLSSLPKLQIYLDQLNSAYSSNKIPVTQSLLKTLRLLSKPSEGTFQPIDVVRVLRNNRRVINREQQDAQELYQLLISELETETSKLSQKQGLKDILSLGASDKNDVAMTDNPLTGSIAYQTTCTKCGYASGIPMHSFNNVQLALPAADVTTLDECLKQLTSVEYLNDVECSKCSLINTLQTLGMQIESLQQENNDNTERLQYLRTVREEIKQRLETGNIEQENNHSLREIISKSFGVKSKQGTFARPPKVLCLHFVRSIYLPSGEVVKNTCQVQYPEMLDLTPYCTDETLAKQPMSTPGIKYRLMSSVVHYGGHNSGHYIAYKRRLLADHCGCETCGHDNTKLKSHDSEWFKISDDKVRTCEADDALRENPFMLLYELIEQEDAVPELGLTPTAVASIDTAIDHLSLQQQQQDYFWQGSESDQEDLEDLLAINVPGAPPSSPIMEPSLTYTKKPNKKKVSIRRYICLRYRELSKYRRKMSIFHRNIPRIGILCLKVPQYRFLVKPIHYGAFWQLLKIEDFGRPTPYENRGSEH</sequence>
<dbReference type="Gene3D" id="3.90.70.10">
    <property type="entry name" value="Cysteine proteinases"/>
    <property type="match status" value="1"/>
</dbReference>
<evidence type="ECO:0000256" key="1">
    <source>
        <dbReference type="ARBA" id="ARBA00000707"/>
    </source>
</evidence>
<feature type="transmembrane region" description="Helical" evidence="8">
    <location>
        <begin position="15"/>
        <end position="40"/>
    </location>
</feature>
<keyword evidence="7" id="KW-0788">Thiol protease</keyword>
<evidence type="ECO:0000256" key="7">
    <source>
        <dbReference type="ARBA" id="ARBA00022807"/>
    </source>
</evidence>
<keyword evidence="4" id="KW-0645">Protease</keyword>
<dbReference type="PANTHER" id="PTHR24006">
    <property type="entry name" value="UBIQUITIN CARBOXYL-TERMINAL HYDROLASE"/>
    <property type="match status" value="1"/>
</dbReference>
<evidence type="ECO:0000256" key="6">
    <source>
        <dbReference type="ARBA" id="ARBA00022801"/>
    </source>
</evidence>
<comment type="catalytic activity">
    <reaction evidence="1">
        <text>Thiol-dependent hydrolysis of ester, thioester, amide, peptide and isopeptide bonds formed by the C-terminal Gly of ubiquitin (a 76-residue protein attached to proteins as an intracellular targeting signal).</text>
        <dbReference type="EC" id="3.4.19.12"/>
    </reaction>
</comment>